<reference evidence="2 3" key="1">
    <citation type="journal article" date="2021" name="BMC Biol.">
        <title>Horizontally acquired antibacterial genes associated with adaptive radiation of ladybird beetles.</title>
        <authorList>
            <person name="Li H.S."/>
            <person name="Tang X.F."/>
            <person name="Huang Y.H."/>
            <person name="Xu Z.Y."/>
            <person name="Chen M.L."/>
            <person name="Du X.Y."/>
            <person name="Qiu B.Y."/>
            <person name="Chen P.T."/>
            <person name="Zhang W."/>
            <person name="Slipinski A."/>
            <person name="Escalona H.E."/>
            <person name="Waterhouse R.M."/>
            <person name="Zwick A."/>
            <person name="Pang H."/>
        </authorList>
    </citation>
    <scope>NUCLEOTIDE SEQUENCE [LARGE SCALE GENOMIC DNA]</scope>
    <source>
        <strain evidence="2">SYSU2018</strain>
    </source>
</reference>
<proteinExistence type="predicted"/>
<gene>
    <name evidence="2" type="ORF">HHI36_004708</name>
</gene>
<sequence>MSKILKKFEPFLSDTPNNKTLIHKGVTSLTPCHPDAHTYVNGQRIHQTTILAHGSLVKFGNSNTYRFLDPSQEERTRHPSIVPDAANRVYDSNFIEVI</sequence>
<dbReference type="EMBL" id="JABFTP020000144">
    <property type="protein sequence ID" value="KAL3281501.1"/>
    <property type="molecule type" value="Genomic_DNA"/>
</dbReference>
<dbReference type="InterPro" id="IPR008984">
    <property type="entry name" value="SMAD_FHA_dom_sf"/>
</dbReference>
<evidence type="ECO:0000313" key="3">
    <source>
        <dbReference type="Proteomes" id="UP001516400"/>
    </source>
</evidence>
<dbReference type="InterPro" id="IPR000253">
    <property type="entry name" value="FHA_dom"/>
</dbReference>
<organism evidence="2 3">
    <name type="scientific">Cryptolaemus montrouzieri</name>
    <dbReference type="NCBI Taxonomy" id="559131"/>
    <lineage>
        <taxon>Eukaryota</taxon>
        <taxon>Metazoa</taxon>
        <taxon>Ecdysozoa</taxon>
        <taxon>Arthropoda</taxon>
        <taxon>Hexapoda</taxon>
        <taxon>Insecta</taxon>
        <taxon>Pterygota</taxon>
        <taxon>Neoptera</taxon>
        <taxon>Endopterygota</taxon>
        <taxon>Coleoptera</taxon>
        <taxon>Polyphaga</taxon>
        <taxon>Cucujiformia</taxon>
        <taxon>Coccinelloidea</taxon>
        <taxon>Coccinellidae</taxon>
        <taxon>Scymninae</taxon>
        <taxon>Scymnini</taxon>
        <taxon>Cryptolaemus</taxon>
    </lineage>
</organism>
<keyword evidence="3" id="KW-1185">Reference proteome</keyword>
<accession>A0ABD2NSY2</accession>
<dbReference type="Proteomes" id="UP001516400">
    <property type="component" value="Unassembled WGS sequence"/>
</dbReference>
<dbReference type="Pfam" id="PF00498">
    <property type="entry name" value="FHA"/>
    <property type="match status" value="1"/>
</dbReference>
<evidence type="ECO:0000259" key="1">
    <source>
        <dbReference type="Pfam" id="PF00498"/>
    </source>
</evidence>
<protein>
    <recommendedName>
        <fullName evidence="1">FHA domain-containing protein</fullName>
    </recommendedName>
</protein>
<dbReference type="PANTHER" id="PTHR10398">
    <property type="entry name" value="AFADIN"/>
    <property type="match status" value="1"/>
</dbReference>
<comment type="caution">
    <text evidence="2">The sequence shown here is derived from an EMBL/GenBank/DDBJ whole genome shotgun (WGS) entry which is preliminary data.</text>
</comment>
<dbReference type="PANTHER" id="PTHR10398:SF2">
    <property type="entry name" value="AFADIN"/>
    <property type="match status" value="1"/>
</dbReference>
<feature type="domain" description="FHA" evidence="1">
    <location>
        <begin position="26"/>
        <end position="60"/>
    </location>
</feature>
<dbReference type="AlphaFoldDB" id="A0ABD2NSY2"/>
<dbReference type="InterPro" id="IPR028842">
    <property type="entry name" value="Afadin"/>
</dbReference>
<dbReference type="SUPFAM" id="SSF49879">
    <property type="entry name" value="SMAD/FHA domain"/>
    <property type="match status" value="1"/>
</dbReference>
<dbReference type="Gene3D" id="2.60.200.20">
    <property type="match status" value="1"/>
</dbReference>
<name>A0ABD2NSY2_9CUCU</name>
<evidence type="ECO:0000313" key="2">
    <source>
        <dbReference type="EMBL" id="KAL3281501.1"/>
    </source>
</evidence>